<dbReference type="PROSITE" id="PS50002">
    <property type="entry name" value="SH3"/>
    <property type="match status" value="1"/>
</dbReference>
<proteinExistence type="predicted"/>
<keyword evidence="4" id="KW-1133">Transmembrane helix</keyword>
<feature type="transmembrane region" description="Helical" evidence="4">
    <location>
        <begin position="60"/>
        <end position="82"/>
    </location>
</feature>
<feature type="domain" description="SH3" evidence="5">
    <location>
        <begin position="281"/>
        <end position="344"/>
    </location>
</feature>
<protein>
    <recommendedName>
        <fullName evidence="5">SH3 domain-containing protein</fullName>
    </recommendedName>
</protein>
<dbReference type="Gene3D" id="2.30.30.40">
    <property type="entry name" value="SH3 Domains"/>
    <property type="match status" value="1"/>
</dbReference>
<dbReference type="EMBL" id="CM032187">
    <property type="protein sequence ID" value="KAG7089907.1"/>
    <property type="molecule type" value="Genomic_DNA"/>
</dbReference>
<organism evidence="6 7">
    <name type="scientific">Marasmius oreades</name>
    <name type="common">fairy-ring Marasmius</name>
    <dbReference type="NCBI Taxonomy" id="181124"/>
    <lineage>
        <taxon>Eukaryota</taxon>
        <taxon>Fungi</taxon>
        <taxon>Dikarya</taxon>
        <taxon>Basidiomycota</taxon>
        <taxon>Agaricomycotina</taxon>
        <taxon>Agaricomycetes</taxon>
        <taxon>Agaricomycetidae</taxon>
        <taxon>Agaricales</taxon>
        <taxon>Marasmiineae</taxon>
        <taxon>Marasmiaceae</taxon>
        <taxon>Marasmius</taxon>
    </lineage>
</organism>
<dbReference type="GeneID" id="66080615"/>
<evidence type="ECO:0000256" key="1">
    <source>
        <dbReference type="ARBA" id="ARBA00022443"/>
    </source>
</evidence>
<keyword evidence="7" id="KW-1185">Reference proteome</keyword>
<dbReference type="KEGG" id="more:E1B28_011540"/>
<feature type="compositionally biased region" description="Pro residues" evidence="3">
    <location>
        <begin position="180"/>
        <end position="189"/>
    </location>
</feature>
<feature type="region of interest" description="Disordered" evidence="3">
    <location>
        <begin position="160"/>
        <end position="275"/>
    </location>
</feature>
<keyword evidence="4" id="KW-0812">Transmembrane</keyword>
<dbReference type="SUPFAM" id="SSF50044">
    <property type="entry name" value="SH3-domain"/>
    <property type="match status" value="1"/>
</dbReference>
<reference evidence="6" key="1">
    <citation type="journal article" date="2021" name="Genome Biol. Evol.">
        <title>The assembled and annotated genome of the fairy-ring fungus Marasmius oreades.</title>
        <authorList>
            <person name="Hiltunen M."/>
            <person name="Ament-Velasquez S.L."/>
            <person name="Johannesson H."/>
        </authorList>
    </citation>
    <scope>NUCLEOTIDE SEQUENCE</scope>
    <source>
        <strain evidence="6">03SP1</strain>
    </source>
</reference>
<sequence length="353" mass="38236">MRIHRRVGLVAHTILERVPDKVIQGTPTFDSSGQAVNANASRTGDYAKNTVASSTPPSTIALSVLLAVAVVAFIFGCVFWWIKRRSQRARVSQPISSSPQSTLFGMESQVESVRSDSSSFGGRSVQVEKPEKASMRNYHGVPLVNDLNEKSIVETPPPTYSIANGHRPSKSADAKSSPIPDIPLPPIPPETITVRPPTPPTPPVNGKKPRISPPPLSKPTELPVIPSSQFSLSPTPQAPGSIAEPLPSPARNTSFSHSQRELTSPKTTAEVKMGTGKDGLPLLRLMSVINTFTPSLEDEMLIHIGDTIHMIEEYTDGWCLAQRIGKADAPRGVIPRFCLVERQSQKTSQRNVI</sequence>
<comment type="caution">
    <text evidence="6">The sequence shown here is derived from an EMBL/GenBank/DDBJ whole genome shotgun (WGS) entry which is preliminary data.</text>
</comment>
<keyword evidence="4" id="KW-0472">Membrane</keyword>
<dbReference type="InterPro" id="IPR001452">
    <property type="entry name" value="SH3_domain"/>
</dbReference>
<dbReference type="AlphaFoldDB" id="A0A9P7RUH7"/>
<evidence type="ECO:0000313" key="7">
    <source>
        <dbReference type="Proteomes" id="UP001049176"/>
    </source>
</evidence>
<dbReference type="InterPro" id="IPR036028">
    <property type="entry name" value="SH3-like_dom_sf"/>
</dbReference>
<dbReference type="RefSeq" id="XP_043006377.1">
    <property type="nucleotide sequence ID" value="XM_043156590.1"/>
</dbReference>
<dbReference type="Proteomes" id="UP001049176">
    <property type="component" value="Chromosome 7"/>
</dbReference>
<evidence type="ECO:0000256" key="4">
    <source>
        <dbReference type="SAM" id="Phobius"/>
    </source>
</evidence>
<evidence type="ECO:0000256" key="3">
    <source>
        <dbReference type="SAM" id="MobiDB-lite"/>
    </source>
</evidence>
<accession>A0A9P7RUH7</accession>
<evidence type="ECO:0000256" key="2">
    <source>
        <dbReference type="PROSITE-ProRule" id="PRU00192"/>
    </source>
</evidence>
<gene>
    <name evidence="6" type="ORF">E1B28_011540</name>
</gene>
<feature type="compositionally biased region" description="Polar residues" evidence="3">
    <location>
        <begin position="250"/>
        <end position="267"/>
    </location>
</feature>
<evidence type="ECO:0000313" key="6">
    <source>
        <dbReference type="EMBL" id="KAG7089907.1"/>
    </source>
</evidence>
<dbReference type="OrthoDB" id="5340910at2759"/>
<feature type="compositionally biased region" description="Polar residues" evidence="3">
    <location>
        <begin position="226"/>
        <end position="235"/>
    </location>
</feature>
<name>A0A9P7RUH7_9AGAR</name>
<keyword evidence="1 2" id="KW-0728">SH3 domain</keyword>
<evidence type="ECO:0000259" key="5">
    <source>
        <dbReference type="PROSITE" id="PS50002"/>
    </source>
</evidence>